<dbReference type="HAMAP" id="MF_00225">
    <property type="entry name" value="DHO_dh_type2"/>
    <property type="match status" value="1"/>
</dbReference>
<evidence type="ECO:0000256" key="4">
    <source>
        <dbReference type="ARBA" id="ARBA00005359"/>
    </source>
</evidence>
<comment type="similarity">
    <text evidence="4 11">Belongs to the dihydroorotate dehydrogenase family. Type 2 subfamily.</text>
</comment>
<feature type="binding site" evidence="11">
    <location>
        <position position="177"/>
    </location>
    <ligand>
        <name>substrate</name>
    </ligand>
</feature>
<dbReference type="EC" id="1.3.5.2" evidence="11"/>
<dbReference type="GO" id="GO:0005737">
    <property type="term" value="C:cytoplasm"/>
    <property type="evidence" value="ECO:0007669"/>
    <property type="project" value="InterPro"/>
</dbReference>
<dbReference type="RefSeq" id="WP_153250205.1">
    <property type="nucleotide sequence ID" value="NZ_CP044205.1"/>
</dbReference>
<dbReference type="NCBIfam" id="NF003652">
    <property type="entry name" value="PRK05286.2-5"/>
    <property type="match status" value="1"/>
</dbReference>
<feature type="binding site" evidence="11">
    <location>
        <begin position="318"/>
        <end position="319"/>
    </location>
    <ligand>
        <name>FMN</name>
        <dbReference type="ChEBI" id="CHEBI:58210"/>
    </ligand>
</feature>
<evidence type="ECO:0000313" key="14">
    <source>
        <dbReference type="Proteomes" id="UP000325755"/>
    </source>
</evidence>
<comment type="function">
    <text evidence="1 11">Catalyzes the conversion of dihydroorotate to orotate with quinone as electron acceptor.</text>
</comment>
<feature type="binding site" evidence="11">
    <location>
        <begin position="246"/>
        <end position="247"/>
    </location>
    <ligand>
        <name>substrate</name>
    </ligand>
</feature>
<dbReference type="GO" id="GO:0006207">
    <property type="term" value="P:'de novo' pyrimidine nucleobase biosynthetic process"/>
    <property type="evidence" value="ECO:0007669"/>
    <property type="project" value="UniProtKB-UniRule"/>
</dbReference>
<dbReference type="AlphaFoldDB" id="A0A5Q0BQ78"/>
<feature type="binding site" evidence="11">
    <location>
        <position position="268"/>
    </location>
    <ligand>
        <name>FMN</name>
        <dbReference type="ChEBI" id="CHEBI:58210"/>
    </ligand>
</feature>
<evidence type="ECO:0000259" key="12">
    <source>
        <dbReference type="Pfam" id="PF01180"/>
    </source>
</evidence>
<dbReference type="GO" id="GO:0005886">
    <property type="term" value="C:plasma membrane"/>
    <property type="evidence" value="ECO:0007669"/>
    <property type="project" value="UniProtKB-SubCell"/>
</dbReference>
<feature type="binding site" evidence="11">
    <location>
        <position position="172"/>
    </location>
    <ligand>
        <name>substrate</name>
    </ligand>
</feature>
<comment type="subunit">
    <text evidence="11">Monomer.</text>
</comment>
<dbReference type="InterPro" id="IPR005720">
    <property type="entry name" value="Dihydroorotate_DH_cat"/>
</dbReference>
<organism evidence="13 14">
    <name type="scientific">Candidatus Methylospira mobilis</name>
    <dbReference type="NCBI Taxonomy" id="1808979"/>
    <lineage>
        <taxon>Bacteria</taxon>
        <taxon>Pseudomonadati</taxon>
        <taxon>Pseudomonadota</taxon>
        <taxon>Gammaproteobacteria</taxon>
        <taxon>Methylococcales</taxon>
        <taxon>Methylococcaceae</taxon>
        <taxon>Candidatus Methylospira</taxon>
    </lineage>
</organism>
<dbReference type="InParanoid" id="A0A5Q0BQ78"/>
<feature type="binding site" evidence="11">
    <location>
        <position position="297"/>
    </location>
    <ligand>
        <name>FMN</name>
        <dbReference type="ChEBI" id="CHEBI:58210"/>
    </ligand>
</feature>
<dbReference type="OrthoDB" id="9802377at2"/>
<dbReference type="PANTHER" id="PTHR48109">
    <property type="entry name" value="DIHYDROOROTATE DEHYDROGENASE (QUINONE), MITOCHONDRIAL-RELATED"/>
    <property type="match status" value="1"/>
</dbReference>
<dbReference type="EMBL" id="CP044205">
    <property type="protein sequence ID" value="QFY44237.1"/>
    <property type="molecule type" value="Genomic_DNA"/>
</dbReference>
<evidence type="ECO:0000256" key="2">
    <source>
        <dbReference type="ARBA" id="ARBA00004370"/>
    </source>
</evidence>
<keyword evidence="14" id="KW-1185">Reference proteome</keyword>
<dbReference type="PIRSF" id="PIRSF000164">
    <property type="entry name" value="DHO_oxidase"/>
    <property type="match status" value="1"/>
</dbReference>
<evidence type="ECO:0000256" key="9">
    <source>
        <dbReference type="ARBA" id="ARBA00023136"/>
    </source>
</evidence>
<comment type="catalytic activity">
    <reaction evidence="10 11">
        <text>(S)-dihydroorotate + a quinone = orotate + a quinol</text>
        <dbReference type="Rhea" id="RHEA:30187"/>
        <dbReference type="ChEBI" id="CHEBI:24646"/>
        <dbReference type="ChEBI" id="CHEBI:30839"/>
        <dbReference type="ChEBI" id="CHEBI:30864"/>
        <dbReference type="ChEBI" id="CHEBI:132124"/>
        <dbReference type="EC" id="1.3.5.2"/>
    </reaction>
</comment>
<feature type="binding site" evidence="11">
    <location>
        <position position="217"/>
    </location>
    <ligand>
        <name>FMN</name>
        <dbReference type="ChEBI" id="CHEBI:58210"/>
    </ligand>
</feature>
<sequence>MLYECLRPLLFRLEPELAHEVSLHALAALSRLGAANPLKQRLPDAPVKAMGLTFPNPVGLAAGLDKNGQCVDGFGDLGFGFIEVGTVTPLPQPGNPKPRLFRLVEHEALINRMGFNNLGVDRLLGNIAHRRFRGPLGINIGKNLSTSLENAQDDYRIALRKVYTHADYIALNVSSPNTPGLRGLQSGDALRVLLSAVVDERARLSDETGRQVPLAVKLAPDVDDGQLPFTLDILLRFGIDAVIATNTTLSRNNVETSRHAGETGGLSGRPLFERSTQIVAQISGHVSGALPVIASGGIFNAEDAMAKFLAGANLVQVYTGFIYRGPALIAEVISRYASGFSAIRSL</sequence>
<dbReference type="PANTHER" id="PTHR48109:SF4">
    <property type="entry name" value="DIHYDROOROTATE DEHYDROGENASE (QUINONE), MITOCHONDRIAL"/>
    <property type="match status" value="1"/>
</dbReference>
<comment type="cofactor">
    <cofactor evidence="11">
        <name>FMN</name>
        <dbReference type="ChEBI" id="CHEBI:58210"/>
    </cofactor>
    <text evidence="11">Binds 1 FMN per subunit.</text>
</comment>
<evidence type="ECO:0000256" key="7">
    <source>
        <dbReference type="ARBA" id="ARBA00022975"/>
    </source>
</evidence>
<dbReference type="InterPro" id="IPR012135">
    <property type="entry name" value="Dihydroorotate_DH_1_2"/>
</dbReference>
<feature type="binding site" evidence="11">
    <location>
        <position position="66"/>
    </location>
    <ligand>
        <name>substrate</name>
    </ligand>
</feature>
<proteinExistence type="inferred from homology"/>
<feature type="binding site" evidence="11">
    <location>
        <begin position="111"/>
        <end position="115"/>
    </location>
    <ligand>
        <name>substrate</name>
    </ligand>
</feature>
<evidence type="ECO:0000256" key="3">
    <source>
        <dbReference type="ARBA" id="ARBA00005161"/>
    </source>
</evidence>
<dbReference type="NCBIfam" id="NF003644">
    <property type="entry name" value="PRK05286.1-1"/>
    <property type="match status" value="1"/>
</dbReference>
<keyword evidence="7 11" id="KW-0665">Pyrimidine biosynthesis</keyword>
<dbReference type="FunCoup" id="A0A5Q0BQ78">
    <property type="interactions" value="524"/>
</dbReference>
<keyword evidence="9 11" id="KW-0472">Membrane</keyword>
<dbReference type="GO" id="GO:0106430">
    <property type="term" value="F:dihydroorotate dehydrogenase (quinone) activity"/>
    <property type="evidence" value="ECO:0007669"/>
    <property type="project" value="UniProtKB-EC"/>
</dbReference>
<dbReference type="NCBIfam" id="NF003646">
    <property type="entry name" value="PRK05286.1-4"/>
    <property type="match status" value="1"/>
</dbReference>
<evidence type="ECO:0000313" key="13">
    <source>
        <dbReference type="EMBL" id="QFY44237.1"/>
    </source>
</evidence>
<feature type="binding site" evidence="11">
    <location>
        <begin position="62"/>
        <end position="66"/>
    </location>
    <ligand>
        <name>FMN</name>
        <dbReference type="ChEBI" id="CHEBI:58210"/>
    </ligand>
</feature>
<evidence type="ECO:0000256" key="10">
    <source>
        <dbReference type="ARBA" id="ARBA00048639"/>
    </source>
</evidence>
<evidence type="ECO:0000256" key="6">
    <source>
        <dbReference type="ARBA" id="ARBA00022643"/>
    </source>
</evidence>
<feature type="binding site" evidence="11">
    <location>
        <position position="245"/>
    </location>
    <ligand>
        <name>FMN</name>
        <dbReference type="ChEBI" id="CHEBI:58210"/>
    </ligand>
</feature>
<accession>A0A5Q0BQ78</accession>
<comment type="subcellular location">
    <subcellularLocation>
        <location evidence="11">Cell membrane</location>
        <topology evidence="11">Peripheral membrane protein</topology>
    </subcellularLocation>
    <subcellularLocation>
        <location evidence="2">Membrane</location>
    </subcellularLocation>
</comment>
<evidence type="ECO:0000256" key="11">
    <source>
        <dbReference type="HAMAP-Rule" id="MF_00225"/>
    </source>
</evidence>
<dbReference type="SUPFAM" id="SSF51395">
    <property type="entry name" value="FMN-linked oxidoreductases"/>
    <property type="match status" value="1"/>
</dbReference>
<dbReference type="PROSITE" id="PS00911">
    <property type="entry name" value="DHODEHASE_1"/>
    <property type="match status" value="1"/>
</dbReference>
<dbReference type="NCBIfam" id="TIGR01036">
    <property type="entry name" value="pyrD_sub2"/>
    <property type="match status" value="1"/>
</dbReference>
<name>A0A5Q0BQ78_9GAMM</name>
<protein>
    <recommendedName>
        <fullName evidence="11">Dihydroorotate dehydrogenase (quinone)</fullName>
        <ecNumber evidence="11">1.3.5.2</ecNumber>
    </recommendedName>
    <alternativeName>
        <fullName evidence="11">DHOdehase</fullName>
        <shortName evidence="11">DHOD</shortName>
        <shortName evidence="11">DHODase</shortName>
    </alternativeName>
    <alternativeName>
        <fullName evidence="11">Dihydroorotate oxidase</fullName>
    </alternativeName>
</protein>
<keyword evidence="11" id="KW-1003">Cell membrane</keyword>
<feature type="binding site" evidence="11">
    <location>
        <position position="172"/>
    </location>
    <ligand>
        <name>FMN</name>
        <dbReference type="ChEBI" id="CHEBI:58210"/>
    </ligand>
</feature>
<dbReference type="InterPro" id="IPR005719">
    <property type="entry name" value="Dihydroorotate_DH_2"/>
</dbReference>
<reference evidence="13 14" key="1">
    <citation type="submission" date="2019-09" db="EMBL/GenBank/DDBJ databases">
        <title>Ecophysiology of the spiral-shaped methanotroph Methylospira mobilis as revealed by the complete genome sequence.</title>
        <authorList>
            <person name="Oshkin I.Y."/>
            <person name="Dedysh S.N."/>
            <person name="Miroshnikov K."/>
            <person name="Danilova O.V."/>
            <person name="Hakobyan A."/>
            <person name="Liesack W."/>
        </authorList>
    </citation>
    <scope>NUCLEOTIDE SEQUENCE [LARGE SCALE GENOMIC DNA]</scope>
    <source>
        <strain evidence="13 14">Shm1</strain>
    </source>
</reference>
<feature type="active site" description="Nucleophile" evidence="11">
    <location>
        <position position="175"/>
    </location>
</feature>
<keyword evidence="6 11" id="KW-0288">FMN</keyword>
<dbReference type="CDD" id="cd04738">
    <property type="entry name" value="DHOD_2_like"/>
    <property type="match status" value="1"/>
</dbReference>
<feature type="binding site" evidence="11">
    <location>
        <position position="86"/>
    </location>
    <ligand>
        <name>FMN</name>
        <dbReference type="ChEBI" id="CHEBI:58210"/>
    </ligand>
</feature>
<dbReference type="InterPro" id="IPR001295">
    <property type="entry name" value="Dihydroorotate_DH_CS"/>
</dbReference>
<evidence type="ECO:0000256" key="8">
    <source>
        <dbReference type="ARBA" id="ARBA00023002"/>
    </source>
</evidence>
<comment type="pathway">
    <text evidence="3 11">Pyrimidine metabolism; UMP biosynthesis via de novo pathway; orotate from (S)-dihydroorotate (quinone route): step 1/1.</text>
</comment>
<dbReference type="Pfam" id="PF01180">
    <property type="entry name" value="DHO_dh"/>
    <property type="match status" value="1"/>
</dbReference>
<dbReference type="InterPro" id="IPR050074">
    <property type="entry name" value="DHO_dehydrogenase"/>
</dbReference>
<feature type="binding site" evidence="11">
    <location>
        <position position="139"/>
    </location>
    <ligand>
        <name>FMN</name>
        <dbReference type="ChEBI" id="CHEBI:58210"/>
    </ligand>
</feature>
<keyword evidence="5 11" id="KW-0285">Flavoprotein</keyword>
<keyword evidence="8 11" id="KW-0560">Oxidoreductase</keyword>
<dbReference type="KEGG" id="mmob:F6R98_17680"/>
<dbReference type="UniPathway" id="UPA00070">
    <property type="reaction ID" value="UER00946"/>
</dbReference>
<dbReference type="NCBIfam" id="NF003645">
    <property type="entry name" value="PRK05286.1-2"/>
    <property type="match status" value="1"/>
</dbReference>
<evidence type="ECO:0000256" key="1">
    <source>
        <dbReference type="ARBA" id="ARBA00003125"/>
    </source>
</evidence>
<dbReference type="InterPro" id="IPR013785">
    <property type="entry name" value="Aldolase_TIM"/>
</dbReference>
<dbReference type="Gene3D" id="3.20.20.70">
    <property type="entry name" value="Aldolase class I"/>
    <property type="match status" value="1"/>
</dbReference>
<feature type="domain" description="Dihydroorotate dehydrogenase catalytic" evidence="12">
    <location>
        <begin position="47"/>
        <end position="334"/>
    </location>
</feature>
<evidence type="ECO:0000256" key="5">
    <source>
        <dbReference type="ARBA" id="ARBA00022630"/>
    </source>
</evidence>
<dbReference type="GO" id="GO:0044205">
    <property type="term" value="P:'de novo' UMP biosynthetic process"/>
    <property type="evidence" value="ECO:0007669"/>
    <property type="project" value="UniProtKB-UniRule"/>
</dbReference>
<dbReference type="PROSITE" id="PS00912">
    <property type="entry name" value="DHODEHASE_2"/>
    <property type="match status" value="1"/>
</dbReference>
<dbReference type="Proteomes" id="UP000325755">
    <property type="component" value="Chromosome"/>
</dbReference>
<gene>
    <name evidence="11" type="primary">pyrD</name>
    <name evidence="13" type="ORF">F6R98_17680</name>
</gene>